<keyword evidence="3" id="KW-0479">Metal-binding</keyword>
<organism evidence="11 12">
    <name type="scientific">Erinaceus europaeus</name>
    <name type="common">Western European hedgehog</name>
    <dbReference type="NCBI Taxonomy" id="9365"/>
    <lineage>
        <taxon>Eukaryota</taxon>
        <taxon>Metazoa</taxon>
        <taxon>Chordata</taxon>
        <taxon>Craniata</taxon>
        <taxon>Vertebrata</taxon>
        <taxon>Euteleostomi</taxon>
        <taxon>Mammalia</taxon>
        <taxon>Eutheria</taxon>
        <taxon>Laurasiatheria</taxon>
        <taxon>Eulipotyphla</taxon>
        <taxon>Erinaceidae</taxon>
        <taxon>Erinaceinae</taxon>
        <taxon>Erinaceus</taxon>
    </lineage>
</organism>
<evidence type="ECO:0000313" key="11">
    <source>
        <dbReference type="Proteomes" id="UP001652624"/>
    </source>
</evidence>
<feature type="domain" description="3CxxC-type" evidence="10">
    <location>
        <begin position="89"/>
        <end position="201"/>
    </location>
</feature>
<gene>
    <name evidence="12" type="primary">RTP4</name>
</gene>
<feature type="compositionally biased region" description="Basic and acidic residues" evidence="8">
    <location>
        <begin position="216"/>
        <end position="226"/>
    </location>
</feature>
<keyword evidence="2 9" id="KW-0812">Transmembrane</keyword>
<keyword evidence="12" id="KW-0675">Receptor</keyword>
<name>A0A1S3AC76_ERIEU</name>
<dbReference type="Pfam" id="PF13695">
    <property type="entry name" value="Zn_ribbon_3CxxC"/>
    <property type="match status" value="1"/>
</dbReference>
<dbReference type="RefSeq" id="XP_007532798.2">
    <property type="nucleotide sequence ID" value="XM_007532736.3"/>
</dbReference>
<dbReference type="PANTHER" id="PTHR14402:SF8">
    <property type="entry name" value="RECEPTOR-TRANSPORTING PROTEIN 4"/>
    <property type="match status" value="1"/>
</dbReference>
<dbReference type="eggNOG" id="ENOG502S085">
    <property type="taxonomic scope" value="Eukaryota"/>
</dbReference>
<dbReference type="Proteomes" id="UP001652624">
    <property type="component" value="Chromosome 9"/>
</dbReference>
<keyword evidence="5" id="KW-0862">Zinc</keyword>
<evidence type="ECO:0000256" key="1">
    <source>
        <dbReference type="ARBA" id="ARBA00004167"/>
    </source>
</evidence>
<evidence type="ECO:0000256" key="5">
    <source>
        <dbReference type="ARBA" id="ARBA00022833"/>
    </source>
</evidence>
<evidence type="ECO:0000256" key="9">
    <source>
        <dbReference type="SAM" id="Phobius"/>
    </source>
</evidence>
<feature type="transmembrane region" description="Helical" evidence="9">
    <location>
        <begin position="306"/>
        <end position="326"/>
    </location>
</feature>
<evidence type="ECO:0000313" key="12">
    <source>
        <dbReference type="RefSeq" id="XP_007532798.2"/>
    </source>
</evidence>
<dbReference type="GO" id="GO:0008270">
    <property type="term" value="F:zinc ion binding"/>
    <property type="evidence" value="ECO:0007669"/>
    <property type="project" value="UniProtKB-KW"/>
</dbReference>
<evidence type="ECO:0000256" key="6">
    <source>
        <dbReference type="ARBA" id="ARBA00022989"/>
    </source>
</evidence>
<dbReference type="GO" id="GO:0005737">
    <property type="term" value="C:cytoplasm"/>
    <property type="evidence" value="ECO:0007669"/>
    <property type="project" value="TreeGrafter"/>
</dbReference>
<dbReference type="GO" id="GO:0016020">
    <property type="term" value="C:membrane"/>
    <property type="evidence" value="ECO:0007669"/>
    <property type="project" value="UniProtKB-SubCell"/>
</dbReference>
<evidence type="ECO:0000259" key="10">
    <source>
        <dbReference type="SMART" id="SM01328"/>
    </source>
</evidence>
<keyword evidence="6 9" id="KW-1133">Transmembrane helix</keyword>
<protein>
    <submittedName>
        <fullName evidence="12">Receptor-transporting protein 4</fullName>
    </submittedName>
</protein>
<keyword evidence="11" id="KW-1185">Reference proteome</keyword>
<evidence type="ECO:0000256" key="2">
    <source>
        <dbReference type="ARBA" id="ARBA00022692"/>
    </source>
</evidence>
<dbReference type="InterPro" id="IPR027377">
    <property type="entry name" value="ZAR1/RTP1-5-like_Znf-3CxxC"/>
</dbReference>
<dbReference type="GO" id="GO:0031849">
    <property type="term" value="F:olfactory receptor binding"/>
    <property type="evidence" value="ECO:0007669"/>
    <property type="project" value="TreeGrafter"/>
</dbReference>
<comment type="subcellular location">
    <subcellularLocation>
        <location evidence="1">Membrane</location>
        <topology evidence="1">Single-pass membrane protein</topology>
    </subcellularLocation>
</comment>
<dbReference type="AlphaFoldDB" id="A0A1S3AC76"/>
<keyword evidence="4" id="KW-0863">Zinc-finger</keyword>
<evidence type="ECO:0000256" key="4">
    <source>
        <dbReference type="ARBA" id="ARBA00022771"/>
    </source>
</evidence>
<dbReference type="CTD" id="64108"/>
<dbReference type="GO" id="GO:0051205">
    <property type="term" value="P:protein insertion into membrane"/>
    <property type="evidence" value="ECO:0007669"/>
    <property type="project" value="TreeGrafter"/>
</dbReference>
<reference evidence="12" key="1">
    <citation type="submission" date="2025-08" db="UniProtKB">
        <authorList>
            <consortium name="RefSeq"/>
        </authorList>
    </citation>
    <scope>IDENTIFICATION</scope>
</reference>
<dbReference type="GO" id="GO:0001580">
    <property type="term" value="P:detection of chemical stimulus involved in sensory perception of bitter taste"/>
    <property type="evidence" value="ECO:0007669"/>
    <property type="project" value="TreeGrafter"/>
</dbReference>
<dbReference type="InterPro" id="IPR026096">
    <property type="entry name" value="R-trans_p"/>
</dbReference>
<dbReference type="OrthoDB" id="8121437at2759"/>
<keyword evidence="7 9" id="KW-0472">Membrane</keyword>
<dbReference type="InParanoid" id="A0A1S3AC76"/>
<evidence type="ECO:0000256" key="7">
    <source>
        <dbReference type="ARBA" id="ARBA00023136"/>
    </source>
</evidence>
<accession>A0A1S3AC76</accession>
<dbReference type="GeneID" id="103122144"/>
<dbReference type="GO" id="GO:0006612">
    <property type="term" value="P:protein targeting to membrane"/>
    <property type="evidence" value="ECO:0007669"/>
    <property type="project" value="TreeGrafter"/>
</dbReference>
<feature type="region of interest" description="Disordered" evidence="8">
    <location>
        <begin position="213"/>
        <end position="301"/>
    </location>
</feature>
<sequence length="327" mass="37292">MKVKDKTTYIQRKELEPFFFFCYALEEQKVSRQQFSSSEERMALDVEEWKSAFQTLMQEKKPCVSWTLEFDGNLLPDCLAPGWKQYKQSTFGMFKCSSCRRRWDSAKVQVLCHMYLENRRSHGCVRMRFFKQKCKKCSSSQLENPTFSPENTMRILENLVCRILEKYYGSTHRRFPEMSIVPEVPLEGPHDIANCEACALGYCVQIPSRSPPTHLEIGDHTSEVSRPRYAASGTQVPRGHPQLNREARQQLITGTDPQVPGVRGSQVKQLPFSDSPGTRGRERRQELSNILSSRPPVSGEADNPSGLGWLAVFGVVAVAAFIIFPLL</sequence>
<dbReference type="SMART" id="SM01328">
    <property type="entry name" value="zf-3CxxC"/>
    <property type="match status" value="1"/>
</dbReference>
<proteinExistence type="predicted"/>
<dbReference type="STRING" id="9365.ENSEEUP00000004015"/>
<evidence type="ECO:0000256" key="8">
    <source>
        <dbReference type="SAM" id="MobiDB-lite"/>
    </source>
</evidence>
<evidence type="ECO:0000256" key="3">
    <source>
        <dbReference type="ARBA" id="ARBA00022723"/>
    </source>
</evidence>
<dbReference type="PANTHER" id="PTHR14402">
    <property type="entry name" value="RECEPTOR TRANSPORTING PROTEIN"/>
    <property type="match status" value="1"/>
</dbReference>